<organism evidence="3 4">
    <name type="scientific">Domibacillus iocasae</name>
    <dbReference type="NCBI Taxonomy" id="1714016"/>
    <lineage>
        <taxon>Bacteria</taxon>
        <taxon>Bacillati</taxon>
        <taxon>Bacillota</taxon>
        <taxon>Bacilli</taxon>
        <taxon>Bacillales</taxon>
        <taxon>Bacillaceae</taxon>
        <taxon>Domibacillus</taxon>
    </lineage>
</organism>
<evidence type="ECO:0000259" key="2">
    <source>
        <dbReference type="PROSITE" id="PS50943"/>
    </source>
</evidence>
<dbReference type="OrthoDB" id="72638at2"/>
<proteinExistence type="predicted"/>
<dbReference type="GO" id="GO:0003677">
    <property type="term" value="F:DNA binding"/>
    <property type="evidence" value="ECO:0007669"/>
    <property type="project" value="UniProtKB-KW"/>
</dbReference>
<dbReference type="AlphaFoldDB" id="A0A1E7DNK8"/>
<sequence length="120" mass="14089">MKNKKSYSVLGDRLKMARVRKGWSQTEVAEKIGVSFSSLSGYERNYRKPPTETLAHLAGLYEVSISWLLGIGQNGYETQDEEAVIKDPELDYWYKQLPYWSEKDLRKLQKVWELIKEEKL</sequence>
<evidence type="ECO:0000313" key="3">
    <source>
        <dbReference type="EMBL" id="OES44680.1"/>
    </source>
</evidence>
<reference evidence="3 4" key="1">
    <citation type="submission" date="2016-06" db="EMBL/GenBank/DDBJ databases">
        <title>Domibacillus iocasae genome sequencing.</title>
        <authorList>
            <person name="Verma A."/>
            <person name="Pal Y."/>
            <person name="Ojha A.K."/>
            <person name="Krishnamurthi S."/>
        </authorList>
    </citation>
    <scope>NUCLEOTIDE SEQUENCE [LARGE SCALE GENOMIC DNA]</scope>
    <source>
        <strain evidence="3 4">DSM 29979</strain>
    </source>
</reference>
<dbReference type="PANTHER" id="PTHR46558:SF11">
    <property type="entry name" value="HTH-TYPE TRANSCRIPTIONAL REGULATOR XRE"/>
    <property type="match status" value="1"/>
</dbReference>
<dbReference type="Gene3D" id="1.10.260.40">
    <property type="entry name" value="lambda repressor-like DNA-binding domains"/>
    <property type="match status" value="1"/>
</dbReference>
<dbReference type="InterPro" id="IPR010982">
    <property type="entry name" value="Lambda_DNA-bd_dom_sf"/>
</dbReference>
<comment type="caution">
    <text evidence="3">The sequence shown here is derived from an EMBL/GenBank/DDBJ whole genome shotgun (WGS) entry which is preliminary data.</text>
</comment>
<keyword evidence="1" id="KW-0238">DNA-binding</keyword>
<feature type="domain" description="HTH cro/C1-type" evidence="2">
    <location>
        <begin position="14"/>
        <end position="68"/>
    </location>
</feature>
<evidence type="ECO:0000313" key="4">
    <source>
        <dbReference type="Proteomes" id="UP000095658"/>
    </source>
</evidence>
<dbReference type="RefSeq" id="WP_069939270.1">
    <property type="nucleotide sequence ID" value="NZ_MAMP01000022.1"/>
</dbReference>
<evidence type="ECO:0000256" key="1">
    <source>
        <dbReference type="ARBA" id="ARBA00023125"/>
    </source>
</evidence>
<dbReference type="STRING" id="1714016.BA724_10010"/>
<dbReference type="EMBL" id="MAMP01000022">
    <property type="protein sequence ID" value="OES44680.1"/>
    <property type="molecule type" value="Genomic_DNA"/>
</dbReference>
<dbReference type="InterPro" id="IPR001387">
    <property type="entry name" value="Cro/C1-type_HTH"/>
</dbReference>
<dbReference type="SMART" id="SM00530">
    <property type="entry name" value="HTH_XRE"/>
    <property type="match status" value="1"/>
</dbReference>
<name>A0A1E7DNK8_9BACI</name>
<dbReference type="Pfam" id="PF01381">
    <property type="entry name" value="HTH_3"/>
    <property type="match status" value="1"/>
</dbReference>
<protein>
    <recommendedName>
        <fullName evidence="2">HTH cro/C1-type domain-containing protein</fullName>
    </recommendedName>
</protein>
<dbReference type="PANTHER" id="PTHR46558">
    <property type="entry name" value="TRACRIPTIONAL REGULATORY PROTEIN-RELATED-RELATED"/>
    <property type="match status" value="1"/>
</dbReference>
<keyword evidence="4" id="KW-1185">Reference proteome</keyword>
<dbReference type="SUPFAM" id="SSF47413">
    <property type="entry name" value="lambda repressor-like DNA-binding domains"/>
    <property type="match status" value="1"/>
</dbReference>
<accession>A0A1E7DNK8</accession>
<dbReference type="PROSITE" id="PS50943">
    <property type="entry name" value="HTH_CROC1"/>
    <property type="match status" value="1"/>
</dbReference>
<dbReference type="Proteomes" id="UP000095658">
    <property type="component" value="Unassembled WGS sequence"/>
</dbReference>
<dbReference type="CDD" id="cd00093">
    <property type="entry name" value="HTH_XRE"/>
    <property type="match status" value="1"/>
</dbReference>
<gene>
    <name evidence="3" type="ORF">BA724_10010</name>
</gene>